<dbReference type="Pfam" id="PF19086">
    <property type="entry name" value="Terpene_syn_C_2"/>
    <property type="match status" value="1"/>
</dbReference>
<name>A0ABX3J5P6_9PSEU</name>
<dbReference type="EMBL" id="MUXN01000023">
    <property type="protein sequence ID" value="OOC02986.1"/>
    <property type="molecule type" value="Genomic_DNA"/>
</dbReference>
<dbReference type="Proteomes" id="UP000188551">
    <property type="component" value="Unassembled WGS sequence"/>
</dbReference>
<proteinExistence type="predicted"/>
<evidence type="ECO:0000313" key="1">
    <source>
        <dbReference type="EMBL" id="OOC02986.1"/>
    </source>
</evidence>
<comment type="caution">
    <text evidence="1">The sequence shown here is derived from an EMBL/GenBank/DDBJ whole genome shotgun (WGS) entry which is preliminary data.</text>
</comment>
<sequence>MDGVRDTHLEWLHRHGLLETTESTRRYRQSQVADLAAYCDPESKDLLLSYNVIGWIFLHDDWMDTSADRMADHAVTAELITILHRPLLPTYPLASAFADIWGTLQTGMSEAWRQRMAWLWQQYFYGNLAEAVDRRERRKLTSSEHIRVKEASVAIAVMYAVAERTGGFEIPAELWHATFLNTLRHHVTRYIIFMNDIESFKQDEAAERTNLISLTMAEMGLSSRQSLQHISAQASEHLQNFYTLEAGIDQFCRALHLPANVRHSVGAHIAGLHNWVHGSSDWYRITSRYSLEDTSADSLT</sequence>
<dbReference type="InterPro" id="IPR008949">
    <property type="entry name" value="Isoprenoid_synthase_dom_sf"/>
</dbReference>
<dbReference type="Gene3D" id="1.10.600.10">
    <property type="entry name" value="Farnesyl Diphosphate Synthase"/>
    <property type="match status" value="1"/>
</dbReference>
<organism evidence="1 2">
    <name type="scientific">Amycolatopsis azurea DSM 43854</name>
    <dbReference type="NCBI Taxonomy" id="1238180"/>
    <lineage>
        <taxon>Bacteria</taxon>
        <taxon>Bacillati</taxon>
        <taxon>Actinomycetota</taxon>
        <taxon>Actinomycetes</taxon>
        <taxon>Pseudonocardiales</taxon>
        <taxon>Pseudonocardiaceae</taxon>
        <taxon>Amycolatopsis</taxon>
    </lineage>
</organism>
<gene>
    <name evidence="1" type="ORF">B0293_28850</name>
</gene>
<evidence type="ECO:0008006" key="3">
    <source>
        <dbReference type="Google" id="ProtNLM"/>
    </source>
</evidence>
<evidence type="ECO:0000313" key="2">
    <source>
        <dbReference type="Proteomes" id="UP000188551"/>
    </source>
</evidence>
<accession>A0ABX3J5P6</accession>
<reference evidence="1 2" key="1">
    <citation type="submission" date="2017-02" db="EMBL/GenBank/DDBJ databases">
        <title>Amycolatopsis azurea DSM 43854 draft genome.</title>
        <authorList>
            <person name="Mayilraj S."/>
        </authorList>
    </citation>
    <scope>NUCLEOTIDE SEQUENCE [LARGE SCALE GENOMIC DNA]</scope>
    <source>
        <strain evidence="1 2">DSM 43854</strain>
    </source>
</reference>
<keyword evidence="2" id="KW-1185">Reference proteome</keyword>
<dbReference type="SUPFAM" id="SSF48576">
    <property type="entry name" value="Terpenoid synthases"/>
    <property type="match status" value="1"/>
</dbReference>
<protein>
    <recommendedName>
        <fullName evidence="3">Terpene synthase</fullName>
    </recommendedName>
</protein>